<evidence type="ECO:0000256" key="1">
    <source>
        <dbReference type="SAM" id="SignalP"/>
    </source>
</evidence>
<reference evidence="2 3" key="1">
    <citation type="submission" date="2021-08" db="EMBL/GenBank/DDBJ databases">
        <authorList>
            <person name="Tuo L."/>
        </authorList>
    </citation>
    <scope>NUCLEOTIDE SEQUENCE [LARGE SCALE GENOMIC DNA]</scope>
    <source>
        <strain evidence="2 3">JCM 31229</strain>
    </source>
</reference>
<evidence type="ECO:0000313" key="3">
    <source>
        <dbReference type="Proteomes" id="UP000706039"/>
    </source>
</evidence>
<accession>A0ABS7PUG4</accession>
<sequence>MKQGFSRYLAATAAAASIFAAMPAVAATPGDVRDLVGARASSGENALADRGYSLTHSEQGDDRTWGYWWNRSSKQCITVATVEGRYDSITGTLPADCNQKAGGGGSGGAVAAAGIAAALIGVAALAHKSHHHDDGNHYDNDRSEADFERGHRDGLYGQSYQNFGRSDPYVRGYESGVRRQGRETGYRDDHRRAGGYQSAIDVSDLQGARGSSADSEMRNRGFANVDALKSGNTAYTIWYSRATRQCMQMGVADGRVVNLVDIGSSPKCR</sequence>
<dbReference type="RefSeq" id="WP_222992101.1">
    <property type="nucleotide sequence ID" value="NZ_JAINVV010000011.1"/>
</dbReference>
<dbReference type="EMBL" id="JAINVV010000011">
    <property type="protein sequence ID" value="MBY8824993.1"/>
    <property type="molecule type" value="Genomic_DNA"/>
</dbReference>
<keyword evidence="3" id="KW-1185">Reference proteome</keyword>
<protein>
    <recommendedName>
        <fullName evidence="4">17 kDa surface antigen</fullName>
    </recommendedName>
</protein>
<proteinExistence type="predicted"/>
<keyword evidence="1" id="KW-0732">Signal</keyword>
<gene>
    <name evidence="2" type="ORF">K7G82_22005</name>
</gene>
<name>A0ABS7PUG4_9SPHN</name>
<dbReference type="Proteomes" id="UP000706039">
    <property type="component" value="Unassembled WGS sequence"/>
</dbReference>
<comment type="caution">
    <text evidence="2">The sequence shown here is derived from an EMBL/GenBank/DDBJ whole genome shotgun (WGS) entry which is preliminary data.</text>
</comment>
<evidence type="ECO:0000313" key="2">
    <source>
        <dbReference type="EMBL" id="MBY8824993.1"/>
    </source>
</evidence>
<feature type="signal peptide" evidence="1">
    <location>
        <begin position="1"/>
        <end position="26"/>
    </location>
</feature>
<organism evidence="2 3">
    <name type="scientific">Sphingomonas colocasiae</name>
    <dbReference type="NCBI Taxonomy" id="1848973"/>
    <lineage>
        <taxon>Bacteria</taxon>
        <taxon>Pseudomonadati</taxon>
        <taxon>Pseudomonadota</taxon>
        <taxon>Alphaproteobacteria</taxon>
        <taxon>Sphingomonadales</taxon>
        <taxon>Sphingomonadaceae</taxon>
        <taxon>Sphingomonas</taxon>
    </lineage>
</organism>
<feature type="chain" id="PRO_5047213292" description="17 kDa surface antigen" evidence="1">
    <location>
        <begin position="27"/>
        <end position="269"/>
    </location>
</feature>
<evidence type="ECO:0008006" key="4">
    <source>
        <dbReference type="Google" id="ProtNLM"/>
    </source>
</evidence>